<dbReference type="EMBL" id="KN846959">
    <property type="protein sequence ID" value="KIW66541.1"/>
    <property type="molecule type" value="Genomic_DNA"/>
</dbReference>
<evidence type="ECO:0000256" key="1">
    <source>
        <dbReference type="ARBA" id="ARBA00006484"/>
    </source>
</evidence>
<evidence type="ECO:0000256" key="2">
    <source>
        <dbReference type="ARBA" id="ARBA00023002"/>
    </source>
</evidence>
<dbReference type="SUPFAM" id="SSF51735">
    <property type="entry name" value="NAD(P)-binding Rossmann-fold domains"/>
    <property type="match status" value="1"/>
</dbReference>
<organism evidence="3 4">
    <name type="scientific">Phialophora macrospora</name>
    <dbReference type="NCBI Taxonomy" id="1851006"/>
    <lineage>
        <taxon>Eukaryota</taxon>
        <taxon>Fungi</taxon>
        <taxon>Dikarya</taxon>
        <taxon>Ascomycota</taxon>
        <taxon>Pezizomycotina</taxon>
        <taxon>Eurotiomycetes</taxon>
        <taxon>Chaetothyriomycetidae</taxon>
        <taxon>Chaetothyriales</taxon>
        <taxon>Herpotrichiellaceae</taxon>
        <taxon>Phialophora</taxon>
    </lineage>
</organism>
<name>A0A0D2CMZ1_9EURO</name>
<evidence type="ECO:0000313" key="3">
    <source>
        <dbReference type="EMBL" id="KIW66541.1"/>
    </source>
</evidence>
<reference evidence="3 4" key="1">
    <citation type="submission" date="2015-01" db="EMBL/GenBank/DDBJ databases">
        <title>The Genome Sequence of Capronia semiimmersa CBS27337.</title>
        <authorList>
            <consortium name="The Broad Institute Genomics Platform"/>
            <person name="Cuomo C."/>
            <person name="de Hoog S."/>
            <person name="Gorbushina A."/>
            <person name="Stielow B."/>
            <person name="Teixiera M."/>
            <person name="Abouelleil A."/>
            <person name="Chapman S.B."/>
            <person name="Priest M."/>
            <person name="Young S.K."/>
            <person name="Wortman J."/>
            <person name="Nusbaum C."/>
            <person name="Birren B."/>
        </authorList>
    </citation>
    <scope>NUCLEOTIDE SEQUENCE [LARGE SCALE GENOMIC DNA]</scope>
    <source>
        <strain evidence="3 4">CBS 27337</strain>
    </source>
</reference>
<dbReference type="PRINTS" id="PR00081">
    <property type="entry name" value="GDHRDH"/>
</dbReference>
<dbReference type="Pfam" id="PF13561">
    <property type="entry name" value="adh_short_C2"/>
    <property type="match status" value="1"/>
</dbReference>
<protein>
    <submittedName>
        <fullName evidence="3">Uncharacterized protein</fullName>
    </submittedName>
</protein>
<dbReference type="AlphaFoldDB" id="A0A0D2CMZ1"/>
<accession>A0A0D2CMZ1</accession>
<proteinExistence type="inferred from homology"/>
<keyword evidence="2" id="KW-0560">Oxidoreductase</keyword>
<dbReference type="Proteomes" id="UP000054266">
    <property type="component" value="Unassembled WGS sequence"/>
</dbReference>
<dbReference type="CDD" id="cd05233">
    <property type="entry name" value="SDR_c"/>
    <property type="match status" value="1"/>
</dbReference>
<comment type="similarity">
    <text evidence="1">Belongs to the short-chain dehydrogenases/reductases (SDR) family.</text>
</comment>
<dbReference type="HOGENOM" id="CLU_010194_1_3_1"/>
<sequence length="285" mass="30663">MSKVSHKCGPNGQEQDLAGKVAVITGITKGIGRAIAVNLAARGCHILGTCTSTRSRPLIDSLRMEIKTLYQDLDHEAPPIEDVILSLTDSNASQAIADALLETFQGRVDIFVNNAAVVDRTPVGGLEAARVANMCLGNIQTPAMIIDELVQRRYFRPNSRIIFISSAESTRCAPEALMYATTKAANEAMARCYANAFGGRHAEFEFMAGTTANSLLTGLADTPGPQQFGQKAFEEFKDYWIPRQAIPRFASPEDIADVVGLLCSREARWITGSKVSANGGSIAIL</sequence>
<evidence type="ECO:0000313" key="4">
    <source>
        <dbReference type="Proteomes" id="UP000054266"/>
    </source>
</evidence>
<dbReference type="PANTHER" id="PTHR48107:SF7">
    <property type="entry name" value="RE15974P"/>
    <property type="match status" value="1"/>
</dbReference>
<keyword evidence="4" id="KW-1185">Reference proteome</keyword>
<dbReference type="GO" id="GO:0016614">
    <property type="term" value="F:oxidoreductase activity, acting on CH-OH group of donors"/>
    <property type="evidence" value="ECO:0007669"/>
    <property type="project" value="UniProtKB-ARBA"/>
</dbReference>
<dbReference type="STRING" id="5601.A0A0D2CMZ1"/>
<gene>
    <name evidence="3" type="ORF">PV04_05865</name>
</gene>
<dbReference type="PANTHER" id="PTHR48107">
    <property type="entry name" value="NADPH-DEPENDENT ALDEHYDE REDUCTASE-LIKE PROTEIN, CHLOROPLASTIC-RELATED"/>
    <property type="match status" value="1"/>
</dbReference>
<dbReference type="Gene3D" id="3.40.50.720">
    <property type="entry name" value="NAD(P)-binding Rossmann-like Domain"/>
    <property type="match status" value="1"/>
</dbReference>
<dbReference type="InterPro" id="IPR036291">
    <property type="entry name" value="NAD(P)-bd_dom_sf"/>
</dbReference>
<dbReference type="InterPro" id="IPR002347">
    <property type="entry name" value="SDR_fam"/>
</dbReference>